<feature type="domain" description="Xylose isomerase-like TIM barrel" evidence="1">
    <location>
        <begin position="24"/>
        <end position="262"/>
    </location>
</feature>
<evidence type="ECO:0000259" key="1">
    <source>
        <dbReference type="Pfam" id="PF01261"/>
    </source>
</evidence>
<comment type="caution">
    <text evidence="2">The sequence shown here is derived from an EMBL/GenBank/DDBJ whole genome shotgun (WGS) entry which is preliminary data.</text>
</comment>
<dbReference type="OrthoDB" id="9779184at2"/>
<dbReference type="RefSeq" id="WP_111145846.1">
    <property type="nucleotide sequence ID" value="NZ_QKRB01000036.1"/>
</dbReference>
<dbReference type="Gene3D" id="3.20.20.150">
    <property type="entry name" value="Divalent-metal-dependent TIM barrel enzymes"/>
    <property type="match status" value="1"/>
</dbReference>
<dbReference type="SUPFAM" id="SSF51658">
    <property type="entry name" value="Xylose isomerase-like"/>
    <property type="match status" value="1"/>
</dbReference>
<dbReference type="EMBL" id="QKRB01000036">
    <property type="protein sequence ID" value="PZD96835.1"/>
    <property type="molecule type" value="Genomic_DNA"/>
</dbReference>
<dbReference type="Proteomes" id="UP000249522">
    <property type="component" value="Unassembled WGS sequence"/>
</dbReference>
<keyword evidence="3" id="KW-1185">Reference proteome</keyword>
<protein>
    <recommendedName>
        <fullName evidence="1">Xylose isomerase-like TIM barrel domain-containing protein</fullName>
    </recommendedName>
</protein>
<dbReference type="Pfam" id="PF01261">
    <property type="entry name" value="AP_endonuc_2"/>
    <property type="match status" value="1"/>
</dbReference>
<name>A0A2W1LPQ2_9BACL</name>
<dbReference type="PANTHER" id="PTHR12110">
    <property type="entry name" value="HYDROXYPYRUVATE ISOMERASE"/>
    <property type="match status" value="1"/>
</dbReference>
<gene>
    <name evidence="2" type="ORF">DNH61_06455</name>
</gene>
<evidence type="ECO:0000313" key="3">
    <source>
        <dbReference type="Proteomes" id="UP000249522"/>
    </source>
</evidence>
<dbReference type="AlphaFoldDB" id="A0A2W1LPQ2"/>
<dbReference type="InterPro" id="IPR050312">
    <property type="entry name" value="IolE/XylAMocC-like"/>
</dbReference>
<evidence type="ECO:0000313" key="2">
    <source>
        <dbReference type="EMBL" id="PZD96835.1"/>
    </source>
</evidence>
<dbReference type="InterPro" id="IPR036237">
    <property type="entry name" value="Xyl_isomerase-like_sf"/>
</dbReference>
<dbReference type="InterPro" id="IPR013022">
    <property type="entry name" value="Xyl_isomerase-like_TIM-brl"/>
</dbReference>
<proteinExistence type="predicted"/>
<organism evidence="2 3">
    <name type="scientific">Paenibacillus sambharensis</name>
    <dbReference type="NCBI Taxonomy" id="1803190"/>
    <lineage>
        <taxon>Bacteria</taxon>
        <taxon>Bacillati</taxon>
        <taxon>Bacillota</taxon>
        <taxon>Bacilli</taxon>
        <taxon>Bacillales</taxon>
        <taxon>Paenibacillaceae</taxon>
        <taxon>Paenibacillus</taxon>
    </lineage>
</organism>
<sequence>MTDSRIKRACHLAPWGRQHLQGLTAVSEAGFRFCEAGSQLLLAYADRLPLLKEQLAYCQIKLSAVYELGHFENWARRRELYLYHQKLARTLSIMDTGLVILSPGFSFTQRWSIDAASRMLELIGEMARRYRHEGISVGIHPHLGSLFFTEQQIDYFMERLPAGIGLAPDFGHLAEAQIDIPAFLRKYGCKIRSIHLKDAVYVNANRSAEARSTPRRIRKTRFCWPGKGELDLNAAIEALSEIGYQEWLTVELEPFGERLQEGALEASRYLECRVP</sequence>
<reference evidence="2 3" key="1">
    <citation type="submission" date="2018-06" db="EMBL/GenBank/DDBJ databases">
        <title>Paenibacillus imtechensis sp. nov.</title>
        <authorList>
            <person name="Pinnaka A.K."/>
            <person name="Singh H."/>
            <person name="Kaur M."/>
        </authorList>
    </citation>
    <scope>NUCLEOTIDE SEQUENCE [LARGE SCALE GENOMIC DNA]</scope>
    <source>
        <strain evidence="2 3">SMB1</strain>
    </source>
</reference>
<accession>A0A2W1LPQ2</accession>